<dbReference type="KEGG" id="ave:Arcve_1076"/>
<accession>F2KT56</accession>
<evidence type="ECO:0000256" key="2">
    <source>
        <dbReference type="ARBA" id="ARBA00006561"/>
    </source>
</evidence>
<dbReference type="eggNOG" id="arCOG02235">
    <property type="taxonomic scope" value="Archaea"/>
</dbReference>
<evidence type="ECO:0000256" key="10">
    <source>
        <dbReference type="RuleBase" id="RU366072"/>
    </source>
</evidence>
<keyword evidence="9 10" id="KW-0411">Iron-sulfur</keyword>
<evidence type="ECO:0000256" key="1">
    <source>
        <dbReference type="ARBA" id="ARBA00001974"/>
    </source>
</evidence>
<proteinExistence type="inferred from homology"/>
<dbReference type="PANTHER" id="PTHR43498">
    <property type="entry name" value="FERREDOXIN:COB-COM HETERODISULFIDE REDUCTASE SUBUNIT A"/>
    <property type="match status" value="1"/>
</dbReference>
<dbReference type="InterPro" id="IPR003813">
    <property type="entry name" value="MvhD/FlpD"/>
</dbReference>
<keyword evidence="7 10" id="KW-0560">Oxidoreductase</keyword>
<dbReference type="Gene3D" id="3.50.50.60">
    <property type="entry name" value="FAD/NAD(P)-binding domain"/>
    <property type="match status" value="3"/>
</dbReference>
<dbReference type="HOGENOM" id="CLU_020302_0_0_2"/>
<evidence type="ECO:0000256" key="6">
    <source>
        <dbReference type="ARBA" id="ARBA00022827"/>
    </source>
</evidence>
<comment type="cofactor">
    <cofactor evidence="10">
        <name>[4Fe-4S] cluster</name>
        <dbReference type="ChEBI" id="CHEBI:49883"/>
    </cofactor>
</comment>
<dbReference type="GO" id="GO:0016491">
    <property type="term" value="F:oxidoreductase activity"/>
    <property type="evidence" value="ECO:0007669"/>
    <property type="project" value="UniProtKB-UniRule"/>
</dbReference>
<dbReference type="InterPro" id="IPR039650">
    <property type="entry name" value="HdrA-like"/>
</dbReference>
<dbReference type="InterPro" id="IPR017900">
    <property type="entry name" value="4Fe4S_Fe_S_CS"/>
</dbReference>
<evidence type="ECO:0000313" key="12">
    <source>
        <dbReference type="EMBL" id="AEA47086.1"/>
    </source>
</evidence>
<evidence type="ECO:0000256" key="4">
    <source>
        <dbReference type="ARBA" id="ARBA00022630"/>
    </source>
</evidence>
<name>F2KT56_ARCVS</name>
<protein>
    <recommendedName>
        <fullName evidence="10">CoB--CoM heterodisulfide reductase iron-sulfur subunit A</fullName>
        <ecNumber evidence="10">1.8.-.-</ecNumber>
    </recommendedName>
</protein>
<dbReference type="RefSeq" id="WP_013683750.1">
    <property type="nucleotide sequence ID" value="NC_015320.1"/>
</dbReference>
<dbReference type="UniPathway" id="UPA00647">
    <property type="reaction ID" value="UER00700"/>
</dbReference>
<dbReference type="Pfam" id="PF02662">
    <property type="entry name" value="FlpD"/>
    <property type="match status" value="1"/>
</dbReference>
<dbReference type="STRING" id="693661.Arcve_1076"/>
<feature type="domain" description="4Fe-4S ferredoxin-type" evidence="11">
    <location>
        <begin position="580"/>
        <end position="609"/>
    </location>
</feature>
<dbReference type="SUPFAM" id="SSF51905">
    <property type="entry name" value="FAD/NAD(P)-binding domain"/>
    <property type="match status" value="1"/>
</dbReference>
<gene>
    <name evidence="12" type="ordered locus">Arcve_1076</name>
</gene>
<dbReference type="InterPro" id="IPR017896">
    <property type="entry name" value="4Fe4S_Fe-S-bd"/>
</dbReference>
<evidence type="ECO:0000256" key="5">
    <source>
        <dbReference type="ARBA" id="ARBA00022723"/>
    </source>
</evidence>
<dbReference type="Pfam" id="PF12838">
    <property type="entry name" value="Fer4_7"/>
    <property type="match status" value="1"/>
</dbReference>
<feature type="domain" description="4Fe-4S ferredoxin-type" evidence="11">
    <location>
        <begin position="274"/>
        <end position="303"/>
    </location>
</feature>
<keyword evidence="3 10" id="KW-0004">4Fe-4S</keyword>
<comment type="subunit">
    <text evidence="10">The ferredoxin:CoB-CoM heterodisulfide reductase is composed of three subunits; HdrA, HdrB and HdrC.</text>
</comment>
<evidence type="ECO:0000256" key="9">
    <source>
        <dbReference type="ARBA" id="ARBA00023014"/>
    </source>
</evidence>
<dbReference type="InterPro" id="IPR036188">
    <property type="entry name" value="FAD/NAD-bd_sf"/>
</dbReference>
<keyword evidence="6 10" id="KW-0274">FAD</keyword>
<dbReference type="PROSITE" id="PS00198">
    <property type="entry name" value="4FE4S_FER_1"/>
    <property type="match status" value="1"/>
</dbReference>
<dbReference type="OrthoDB" id="32867at2157"/>
<dbReference type="Gene3D" id="3.30.70.20">
    <property type="match status" value="2"/>
</dbReference>
<comment type="cofactor">
    <cofactor evidence="1 10">
        <name>FAD</name>
        <dbReference type="ChEBI" id="CHEBI:57692"/>
    </cofactor>
</comment>
<evidence type="ECO:0000256" key="3">
    <source>
        <dbReference type="ARBA" id="ARBA00022485"/>
    </source>
</evidence>
<keyword evidence="13" id="KW-1185">Reference proteome</keyword>
<dbReference type="GO" id="GO:0051539">
    <property type="term" value="F:4 iron, 4 sulfur cluster binding"/>
    <property type="evidence" value="ECO:0007669"/>
    <property type="project" value="UniProtKB-UniRule"/>
</dbReference>
<dbReference type="eggNOG" id="arCOG02476">
    <property type="taxonomic scope" value="Archaea"/>
</dbReference>
<dbReference type="Proteomes" id="UP000008136">
    <property type="component" value="Chromosome"/>
</dbReference>
<sequence>MKIGVFICHCGLNIASKINVKELVEYARRLGAAYAIDIDYACSEAGQEEIARAITEEKLDAIVVAACSPKLHEATFRRVALRAGLNPYMVSIANIREQCTWVHSGRDAQLKARDLLRMAFERAKHSKPLERKRARIRRSVAVIGGGIAGIEASLILAKAGIKVYLIEKKPTIGGHMALLNEVFPTNDCSICILAPKMNEVWENENIELITNAEVKKIDGRVGNFKLRIVKHPRYVNENCKGCIEDCSSVCPVDVFDGVGIRKAVYIPFPQATPLYAAIDWENCIRCELCVKACKPNAIDFNQKQEEIDINVGSIIIATGFKPFDARRKPEYGYGRIDNVITSLELERLLSASGPTMGELVRKDGKKPEKVAFIQCVGSRDVNTNPYCSRVCCMASIKNALILKERFGTDVTIFYTDMRASGRGYEEYYRMAMKKGVRFVRGIVGQLWENNGKVVVRYEDTLLCRVFEEDFDLVVLAIGMEGTNTFSRGEDGFIEVAHPKLRPAETNTKGIFVAGAASGPKDIQESVASAGLAASKAMQLICSGEEELDPFNAYVTENCIGCRLCAEVCRFNAVVIDERSGKAKIDANACAMCGACVAACPVDAIDMGFFSEEQITAEIDALTVEKNADPLILAFSCWYCGYAAFDLAGTLKLTYPANVRVIRVLCTSRVDPEWIVRAIERGVDGVVVVGCRPGECHFGVNSIAMERIDRINRALELLGEGGRVKGIWCSAGEARKLVAELEDFVERLKQQRGD</sequence>
<dbReference type="EMBL" id="CP002588">
    <property type="protein sequence ID" value="AEA47086.1"/>
    <property type="molecule type" value="Genomic_DNA"/>
</dbReference>
<comment type="function">
    <text evidence="10">Part of a complex that catalyzes the reversible reduction of CoM-S-S-CoB to the thiol-coenzymes H-S-CoM (coenzyme M) and H-S-CoB (coenzyme B).</text>
</comment>
<dbReference type="GeneID" id="10394189"/>
<evidence type="ECO:0000256" key="7">
    <source>
        <dbReference type="ARBA" id="ARBA00023002"/>
    </source>
</evidence>
<evidence type="ECO:0000313" key="13">
    <source>
        <dbReference type="Proteomes" id="UP000008136"/>
    </source>
</evidence>
<keyword evidence="4 10" id="KW-0285">Flavoprotein</keyword>
<evidence type="ECO:0000256" key="8">
    <source>
        <dbReference type="ARBA" id="ARBA00023004"/>
    </source>
</evidence>
<evidence type="ECO:0000259" key="11">
    <source>
        <dbReference type="PROSITE" id="PS51379"/>
    </source>
</evidence>
<dbReference type="AlphaFoldDB" id="F2KT56"/>
<comment type="similarity">
    <text evidence="2 10">Belongs to the HdrA family.</text>
</comment>
<dbReference type="Pfam" id="PF12831">
    <property type="entry name" value="FAD_oxidored"/>
    <property type="match status" value="1"/>
</dbReference>
<dbReference type="PROSITE" id="PS51379">
    <property type="entry name" value="4FE4S_FER_2"/>
    <property type="match status" value="4"/>
</dbReference>
<dbReference type="EC" id="1.8.-.-" evidence="10"/>
<feature type="domain" description="4Fe-4S ferredoxin-type" evidence="11">
    <location>
        <begin position="549"/>
        <end position="578"/>
    </location>
</feature>
<dbReference type="GO" id="GO:0046872">
    <property type="term" value="F:metal ion binding"/>
    <property type="evidence" value="ECO:0007669"/>
    <property type="project" value="UniProtKB-KW"/>
</dbReference>
<keyword evidence="8 10" id="KW-0408">Iron</keyword>
<reference evidence="12 13" key="1">
    <citation type="submission" date="2011-03" db="EMBL/GenBank/DDBJ databases">
        <title>The complete genome of Archaeoglobus veneficus SNP6.</title>
        <authorList>
            <consortium name="US DOE Joint Genome Institute (JGI-PGF)"/>
            <person name="Lucas S."/>
            <person name="Copeland A."/>
            <person name="Lapidus A."/>
            <person name="Bruce D."/>
            <person name="Goodwin L."/>
            <person name="Pitluck S."/>
            <person name="Kyrpides N."/>
            <person name="Mavromatis K."/>
            <person name="Pagani I."/>
            <person name="Ivanova N."/>
            <person name="Mikhailova N."/>
            <person name="Lu M."/>
            <person name="Detter J.C."/>
            <person name="Tapia R."/>
            <person name="Han C."/>
            <person name="Land M."/>
            <person name="Hauser L."/>
            <person name="Markowitz V."/>
            <person name="Cheng J.-F."/>
            <person name="Hugenholtz P."/>
            <person name="Woyke T."/>
            <person name="Wu D."/>
            <person name="Spring S."/>
            <person name="Brambilla E."/>
            <person name="Klenk H.-P."/>
            <person name="Eisen J.A."/>
        </authorList>
    </citation>
    <scope>NUCLEOTIDE SEQUENCE [LARGE SCALE GENOMIC DNA]</scope>
    <source>
        <strain>SNP6</strain>
    </source>
</reference>
<organism evidence="12 13">
    <name type="scientific">Archaeoglobus veneficus (strain DSM 11195 / SNP6)</name>
    <dbReference type="NCBI Taxonomy" id="693661"/>
    <lineage>
        <taxon>Archaea</taxon>
        <taxon>Methanobacteriati</taxon>
        <taxon>Methanobacteriota</taxon>
        <taxon>Archaeoglobi</taxon>
        <taxon>Archaeoglobales</taxon>
        <taxon>Archaeoglobaceae</taxon>
        <taxon>Archaeoglobus</taxon>
    </lineage>
</organism>
<keyword evidence="5 10" id="KW-0479">Metal-binding</keyword>
<comment type="pathway">
    <text evidence="10">Cofactor metabolism; coenzyme M-coenzyme B heterodisulfide reduction; coenzyme B and coenzyme M from coenzyme M-coenzyme B heterodisulfide: step 1/1.</text>
</comment>
<dbReference type="SUPFAM" id="SSF54862">
    <property type="entry name" value="4Fe-4S ferredoxins"/>
    <property type="match status" value="1"/>
</dbReference>
<feature type="domain" description="4Fe-4S ferredoxin-type" evidence="11">
    <location>
        <begin position="230"/>
        <end position="260"/>
    </location>
</feature>
<dbReference type="Pfam" id="PF00037">
    <property type="entry name" value="Fer4"/>
    <property type="match status" value="1"/>
</dbReference>
<dbReference type="PANTHER" id="PTHR43498:SF1">
    <property type="entry name" value="COB--COM HETERODISULFIDE REDUCTASE IRON-SULFUR SUBUNIT A"/>
    <property type="match status" value="1"/>
</dbReference>